<dbReference type="EC" id="2.3.2.6" evidence="10 15"/>
<comment type="catalytic activity">
    <reaction evidence="7 15">
        <text>N-terminal L-lysyl-[protein] + L-leucyl-tRNA(Leu) = N-terminal L-leucyl-L-lysyl-[protein] + tRNA(Leu) + H(+)</text>
        <dbReference type="Rhea" id="RHEA:12340"/>
        <dbReference type="Rhea" id="RHEA-COMP:9613"/>
        <dbReference type="Rhea" id="RHEA-COMP:9622"/>
        <dbReference type="Rhea" id="RHEA-COMP:12670"/>
        <dbReference type="Rhea" id="RHEA-COMP:12671"/>
        <dbReference type="ChEBI" id="CHEBI:15378"/>
        <dbReference type="ChEBI" id="CHEBI:65249"/>
        <dbReference type="ChEBI" id="CHEBI:78442"/>
        <dbReference type="ChEBI" id="CHEBI:78494"/>
        <dbReference type="ChEBI" id="CHEBI:133043"/>
        <dbReference type="EC" id="2.3.2.6"/>
    </reaction>
</comment>
<name>A0A5K7ZEJ4_9BACT</name>
<dbReference type="InterPro" id="IPR004616">
    <property type="entry name" value="Leu/Phe-tRNA_Trfase"/>
</dbReference>
<protein>
    <recommendedName>
        <fullName evidence="11 15">Leucyl/phenylalanyl-tRNA--protein transferase</fullName>
        <ecNumber evidence="10 15">2.3.2.6</ecNumber>
    </recommendedName>
    <alternativeName>
        <fullName evidence="12 15">L/F-transferase</fullName>
    </alternativeName>
    <alternativeName>
        <fullName evidence="13 15">Leucyltransferase</fullName>
    </alternativeName>
    <alternativeName>
        <fullName evidence="14 15">Phenyalanyltransferase</fullName>
    </alternativeName>
</protein>
<evidence type="ECO:0000256" key="13">
    <source>
        <dbReference type="ARBA" id="ARBA00077165"/>
    </source>
</evidence>
<accession>A0A5K7ZEJ4</accession>
<comment type="catalytic activity">
    <reaction evidence="5 15">
        <text>L-phenylalanyl-tRNA(Phe) + an N-terminal L-alpha-aminoacyl-[protein] = an N-terminal L-phenylalanyl-L-alpha-aminoacyl-[protein] + tRNA(Phe)</text>
        <dbReference type="Rhea" id="RHEA:43632"/>
        <dbReference type="Rhea" id="RHEA-COMP:9668"/>
        <dbReference type="Rhea" id="RHEA-COMP:9699"/>
        <dbReference type="Rhea" id="RHEA-COMP:10636"/>
        <dbReference type="Rhea" id="RHEA-COMP:10637"/>
        <dbReference type="ChEBI" id="CHEBI:78442"/>
        <dbReference type="ChEBI" id="CHEBI:78531"/>
        <dbReference type="ChEBI" id="CHEBI:78597"/>
        <dbReference type="ChEBI" id="CHEBI:83561"/>
        <dbReference type="EC" id="2.3.2.6"/>
    </reaction>
</comment>
<dbReference type="Gene3D" id="3.30.70.3550">
    <property type="entry name" value="Leucyl/phenylalanyl-tRNA-protein transferase, N-terminal domain"/>
    <property type="match status" value="1"/>
</dbReference>
<sequence>MLSIGPMPVFTLSERLSFPPPHLAIKEGLLAVGGDLSVQRLLLAYRSGIFPWYSEGEPILWWCPDPRLVLYPDELRISRSLRKVIKRKSFHITFDQDFEAVITGCAETKRAYGEGTWITDEMRDAYCELHRQGYAHSVEAWQDDRLAGGLYGVALGRIFFGESMFSRVSNASKVAFVTLVENLKKHKFSLIDCQVKTEHLMRFGAREIPRKMFLVQVSDAIPVFPPPWHSDL</sequence>
<reference evidence="16 17" key="1">
    <citation type="submission" date="2019-11" db="EMBL/GenBank/DDBJ databases">
        <title>Comparative genomics of hydrocarbon-degrading Desulfosarcina strains.</title>
        <authorList>
            <person name="Watanabe M."/>
            <person name="Kojima H."/>
            <person name="Fukui M."/>
        </authorList>
    </citation>
    <scope>NUCLEOTIDE SEQUENCE [LARGE SCALE GENOMIC DNA]</scope>
    <source>
        <strain evidence="16 17">28bB2T</strain>
    </source>
</reference>
<dbReference type="GO" id="GO:0005737">
    <property type="term" value="C:cytoplasm"/>
    <property type="evidence" value="ECO:0007669"/>
    <property type="project" value="UniProtKB-SubCell"/>
</dbReference>
<evidence type="ECO:0000256" key="1">
    <source>
        <dbReference type="ARBA" id="ARBA00004496"/>
    </source>
</evidence>
<evidence type="ECO:0000256" key="6">
    <source>
        <dbReference type="ARBA" id="ARBA00050652"/>
    </source>
</evidence>
<evidence type="ECO:0000313" key="16">
    <source>
        <dbReference type="EMBL" id="BBO80568.1"/>
    </source>
</evidence>
<gene>
    <name evidence="15 16" type="primary">aat</name>
    <name evidence="16" type="ORF">DSCO28_11340</name>
</gene>
<dbReference type="NCBIfam" id="TIGR00667">
    <property type="entry name" value="aat"/>
    <property type="match status" value="1"/>
</dbReference>
<evidence type="ECO:0000256" key="14">
    <source>
        <dbReference type="ARBA" id="ARBA00083640"/>
    </source>
</evidence>
<proteinExistence type="inferred from homology"/>
<evidence type="ECO:0000256" key="11">
    <source>
        <dbReference type="ARBA" id="ARBA00074372"/>
    </source>
</evidence>
<evidence type="ECO:0000256" key="4">
    <source>
        <dbReference type="ARBA" id="ARBA00023315"/>
    </source>
</evidence>
<dbReference type="GO" id="GO:0008914">
    <property type="term" value="F:leucyl-tRNA--protein transferase activity"/>
    <property type="evidence" value="ECO:0007669"/>
    <property type="project" value="UniProtKB-UniRule"/>
</dbReference>
<dbReference type="InterPro" id="IPR016181">
    <property type="entry name" value="Acyl_CoA_acyltransferase"/>
</dbReference>
<dbReference type="FunFam" id="3.40.630.70:FF:000001">
    <property type="entry name" value="Leucyl/phenylalanyl-tRNA--protein transferase"/>
    <property type="match status" value="1"/>
</dbReference>
<dbReference type="EMBL" id="AP021876">
    <property type="protein sequence ID" value="BBO80568.1"/>
    <property type="molecule type" value="Genomic_DNA"/>
</dbReference>
<comment type="function">
    <text evidence="8 15">Functions in the N-end rule pathway of protein degradation where it conjugates Leu, Phe and, less efficiently, Met from aminoacyl-tRNAs to the N-termini of proteins containing an N-terminal arginine or lysine.</text>
</comment>
<organism evidence="16 17">
    <name type="scientific">Desulfosarcina ovata subsp. sediminis</name>
    <dbReference type="NCBI Taxonomy" id="885957"/>
    <lineage>
        <taxon>Bacteria</taxon>
        <taxon>Pseudomonadati</taxon>
        <taxon>Thermodesulfobacteriota</taxon>
        <taxon>Desulfobacteria</taxon>
        <taxon>Desulfobacterales</taxon>
        <taxon>Desulfosarcinaceae</taxon>
        <taxon>Desulfosarcina</taxon>
    </lineage>
</organism>
<evidence type="ECO:0000256" key="15">
    <source>
        <dbReference type="HAMAP-Rule" id="MF_00688"/>
    </source>
</evidence>
<comment type="subcellular location">
    <subcellularLocation>
        <location evidence="1 15">Cytoplasm</location>
    </subcellularLocation>
</comment>
<evidence type="ECO:0000256" key="8">
    <source>
        <dbReference type="ARBA" id="ARBA00054043"/>
    </source>
</evidence>
<evidence type="ECO:0000256" key="5">
    <source>
        <dbReference type="ARBA" id="ARBA00050607"/>
    </source>
</evidence>
<keyword evidence="2 15" id="KW-0963">Cytoplasm</keyword>
<dbReference type="InterPro" id="IPR042221">
    <property type="entry name" value="Leu/Phe-tRNA_Trfase_N"/>
</dbReference>
<dbReference type="GO" id="GO:0030163">
    <property type="term" value="P:protein catabolic process"/>
    <property type="evidence" value="ECO:0007669"/>
    <property type="project" value="UniProtKB-UniRule"/>
</dbReference>
<evidence type="ECO:0000256" key="12">
    <source>
        <dbReference type="ARBA" id="ARBA00077136"/>
    </source>
</evidence>
<evidence type="ECO:0000313" key="17">
    <source>
        <dbReference type="Proteomes" id="UP000425960"/>
    </source>
</evidence>
<dbReference type="Gene3D" id="3.40.630.70">
    <property type="entry name" value="Leucyl/phenylalanyl-tRNA-protein transferase, C-terminal domain"/>
    <property type="match status" value="1"/>
</dbReference>
<evidence type="ECO:0000256" key="9">
    <source>
        <dbReference type="ARBA" id="ARBA00061535"/>
    </source>
</evidence>
<evidence type="ECO:0000256" key="2">
    <source>
        <dbReference type="ARBA" id="ARBA00022490"/>
    </source>
</evidence>
<evidence type="ECO:0000256" key="3">
    <source>
        <dbReference type="ARBA" id="ARBA00022679"/>
    </source>
</evidence>
<dbReference type="KEGG" id="dov:DSCO28_11340"/>
<keyword evidence="3 15" id="KW-0808">Transferase</keyword>
<comment type="similarity">
    <text evidence="9 15">Belongs to the L/F-transferase family.</text>
</comment>
<dbReference type="PANTHER" id="PTHR30098">
    <property type="entry name" value="LEUCYL/PHENYLALANYL-TRNA--PROTEIN TRANSFERASE"/>
    <property type="match status" value="1"/>
</dbReference>
<dbReference type="AlphaFoldDB" id="A0A5K7ZEJ4"/>
<evidence type="ECO:0000256" key="7">
    <source>
        <dbReference type="ARBA" id="ARBA00051538"/>
    </source>
</evidence>
<dbReference type="HAMAP" id="MF_00688">
    <property type="entry name" value="Leu_Phe_trans"/>
    <property type="match status" value="1"/>
</dbReference>
<dbReference type="PANTHER" id="PTHR30098:SF2">
    <property type="entry name" value="LEUCYL_PHENYLALANYL-TRNA--PROTEIN TRANSFERASE"/>
    <property type="match status" value="1"/>
</dbReference>
<dbReference type="Pfam" id="PF03588">
    <property type="entry name" value="Leu_Phe_trans"/>
    <property type="match status" value="1"/>
</dbReference>
<dbReference type="SUPFAM" id="SSF55729">
    <property type="entry name" value="Acyl-CoA N-acyltransferases (Nat)"/>
    <property type="match status" value="1"/>
</dbReference>
<dbReference type="FunFam" id="3.30.70.3550:FF:000001">
    <property type="entry name" value="Leucyl/phenylalanyl-tRNA--protein transferase"/>
    <property type="match status" value="1"/>
</dbReference>
<evidence type="ECO:0000256" key="10">
    <source>
        <dbReference type="ARBA" id="ARBA00066767"/>
    </source>
</evidence>
<keyword evidence="4 15" id="KW-0012">Acyltransferase</keyword>
<comment type="catalytic activity">
    <reaction evidence="6 15">
        <text>N-terminal L-arginyl-[protein] + L-leucyl-tRNA(Leu) = N-terminal L-leucyl-L-arginyl-[protein] + tRNA(Leu) + H(+)</text>
        <dbReference type="Rhea" id="RHEA:50416"/>
        <dbReference type="Rhea" id="RHEA-COMP:9613"/>
        <dbReference type="Rhea" id="RHEA-COMP:9622"/>
        <dbReference type="Rhea" id="RHEA-COMP:12672"/>
        <dbReference type="Rhea" id="RHEA-COMP:12673"/>
        <dbReference type="ChEBI" id="CHEBI:15378"/>
        <dbReference type="ChEBI" id="CHEBI:64719"/>
        <dbReference type="ChEBI" id="CHEBI:78442"/>
        <dbReference type="ChEBI" id="CHEBI:78494"/>
        <dbReference type="ChEBI" id="CHEBI:133044"/>
        <dbReference type="EC" id="2.3.2.6"/>
    </reaction>
</comment>
<dbReference type="InterPro" id="IPR042203">
    <property type="entry name" value="Leu/Phe-tRNA_Trfase_C"/>
</dbReference>
<dbReference type="Proteomes" id="UP000425960">
    <property type="component" value="Chromosome"/>
</dbReference>